<evidence type="ECO:0008006" key="4">
    <source>
        <dbReference type="Google" id="ProtNLM"/>
    </source>
</evidence>
<evidence type="ECO:0000313" key="3">
    <source>
        <dbReference type="Proteomes" id="UP000191285"/>
    </source>
</evidence>
<sequence length="371" mass="40743">MFRARQYFKMAETAAKKLKTQSPLIGTHNGHFHADEALAVYMLRLLPDYSSSPLLRTRDPAQLEECHTVVDVGGVYDASINRYDHHQRTFSTVFPNHATKLSSAGLVYMHFGRAIIAQHMSLAPDHSDVTLLYEKLYTDFIEAIDANDNGISAYDPAALSASNLEKRFKDGGVTLASIINDMNNPDPTSPPGEPQDEDSLFGRASTLIGNVFARKLHQAVNSWLPARTTVGNAYKSRSDVHSSGRILILPQGGVPWKEHLYNFEQEVSAGGSDDSAQVYYVLYPESAAEDAKWRVQCVSESEGSFISRKPLPEAWRGVRDQDLDGVMAAESEKAGQEKIPDGAVFVHASGFIGGHKTKDGAMAMAIRSLDL</sequence>
<evidence type="ECO:0000313" key="2">
    <source>
        <dbReference type="EMBL" id="OQE15929.1"/>
    </source>
</evidence>
<proteinExistence type="inferred from homology"/>
<gene>
    <name evidence="2" type="ORF">PENSTE_c026G08044</name>
</gene>
<dbReference type="InterPro" id="IPR003226">
    <property type="entry name" value="MYG1_exonuclease"/>
</dbReference>
<keyword evidence="3" id="KW-1185">Reference proteome</keyword>
<dbReference type="Pfam" id="PF03690">
    <property type="entry name" value="MYG1_exonuc"/>
    <property type="match status" value="1"/>
</dbReference>
<dbReference type="PANTHER" id="PTHR11215:SF1">
    <property type="entry name" value="MYG1 EXONUCLEASE"/>
    <property type="match status" value="1"/>
</dbReference>
<reference evidence="3" key="1">
    <citation type="journal article" date="2017" name="Nat. Microbiol.">
        <title>Global analysis of biosynthetic gene clusters reveals vast potential of secondary metabolite production in Penicillium species.</title>
        <authorList>
            <person name="Nielsen J.C."/>
            <person name="Grijseels S."/>
            <person name="Prigent S."/>
            <person name="Ji B."/>
            <person name="Dainat J."/>
            <person name="Nielsen K.F."/>
            <person name="Frisvad J.C."/>
            <person name="Workman M."/>
            <person name="Nielsen J."/>
        </authorList>
    </citation>
    <scope>NUCLEOTIDE SEQUENCE [LARGE SCALE GENOMIC DNA]</scope>
    <source>
        <strain evidence="3">IBT 24891</strain>
    </source>
</reference>
<accession>A0A1V6SQI4</accession>
<protein>
    <recommendedName>
        <fullName evidence="4">Metal-dependent protein hydrolase</fullName>
    </recommendedName>
</protein>
<dbReference type="AlphaFoldDB" id="A0A1V6SQI4"/>
<dbReference type="PANTHER" id="PTHR11215">
    <property type="entry name" value="METAL DEPENDENT HYDROLASE - RELATED"/>
    <property type="match status" value="1"/>
</dbReference>
<dbReference type="STRING" id="303698.A0A1V6SQI4"/>
<evidence type="ECO:0000256" key="1">
    <source>
        <dbReference type="ARBA" id="ARBA00010105"/>
    </source>
</evidence>
<organism evidence="2 3">
    <name type="scientific">Penicillium steckii</name>
    <dbReference type="NCBI Taxonomy" id="303698"/>
    <lineage>
        <taxon>Eukaryota</taxon>
        <taxon>Fungi</taxon>
        <taxon>Dikarya</taxon>
        <taxon>Ascomycota</taxon>
        <taxon>Pezizomycotina</taxon>
        <taxon>Eurotiomycetes</taxon>
        <taxon>Eurotiomycetidae</taxon>
        <taxon>Eurotiales</taxon>
        <taxon>Aspergillaceae</taxon>
        <taxon>Penicillium</taxon>
    </lineage>
</organism>
<dbReference type="OrthoDB" id="10265310at2759"/>
<comment type="similarity">
    <text evidence="1">Belongs to the MYG1 family.</text>
</comment>
<name>A0A1V6SQI4_9EURO</name>
<dbReference type="Proteomes" id="UP000191285">
    <property type="component" value="Unassembled WGS sequence"/>
</dbReference>
<dbReference type="GO" id="GO:0005737">
    <property type="term" value="C:cytoplasm"/>
    <property type="evidence" value="ECO:0007669"/>
    <property type="project" value="TreeGrafter"/>
</dbReference>
<dbReference type="EMBL" id="MLKD01000026">
    <property type="protein sequence ID" value="OQE15929.1"/>
    <property type="molecule type" value="Genomic_DNA"/>
</dbReference>
<dbReference type="GO" id="GO:0005634">
    <property type="term" value="C:nucleus"/>
    <property type="evidence" value="ECO:0007669"/>
    <property type="project" value="TreeGrafter"/>
</dbReference>
<comment type="caution">
    <text evidence="2">The sequence shown here is derived from an EMBL/GenBank/DDBJ whole genome shotgun (WGS) entry which is preliminary data.</text>
</comment>